<dbReference type="GO" id="GO:0016746">
    <property type="term" value="F:acyltransferase activity"/>
    <property type="evidence" value="ECO:0007669"/>
    <property type="project" value="UniProtKB-KW"/>
</dbReference>
<dbReference type="Proteomes" id="UP001226574">
    <property type="component" value="Unassembled WGS sequence"/>
</dbReference>
<proteinExistence type="predicted"/>
<dbReference type="EC" id="2.3.1.-" evidence="2"/>
<dbReference type="PANTHER" id="PTHR13355:SF11">
    <property type="entry name" value="GLUCOSAMINE 6-PHOSPHATE N-ACETYLTRANSFERASE"/>
    <property type="match status" value="1"/>
</dbReference>
<keyword evidence="2" id="KW-0808">Transferase</keyword>
<dbReference type="InterPro" id="IPR016181">
    <property type="entry name" value="Acyl_CoA_acyltransferase"/>
</dbReference>
<evidence type="ECO:0000259" key="1">
    <source>
        <dbReference type="PROSITE" id="PS51186"/>
    </source>
</evidence>
<gene>
    <name evidence="2" type="ORF">RC083_07700</name>
</gene>
<dbReference type="CDD" id="cd04301">
    <property type="entry name" value="NAT_SF"/>
    <property type="match status" value="1"/>
</dbReference>
<dbReference type="Gene3D" id="3.40.630.30">
    <property type="match status" value="1"/>
</dbReference>
<name>A0ABU1BCH8_PSEHA</name>
<evidence type="ECO:0000313" key="2">
    <source>
        <dbReference type="EMBL" id="MDQ9091471.1"/>
    </source>
</evidence>
<accession>A0ABU1BCH8</accession>
<feature type="domain" description="N-acetyltransferase" evidence="1">
    <location>
        <begin position="1"/>
        <end position="142"/>
    </location>
</feature>
<dbReference type="EMBL" id="JAVIFY010000004">
    <property type="protein sequence ID" value="MDQ9091471.1"/>
    <property type="molecule type" value="Genomic_DNA"/>
</dbReference>
<keyword evidence="3" id="KW-1185">Reference proteome</keyword>
<protein>
    <submittedName>
        <fullName evidence="2">GNAT family N-acetyltransferase</fullName>
        <ecNumber evidence="2">2.3.1.-</ecNumber>
    </submittedName>
</protein>
<dbReference type="InterPro" id="IPR000182">
    <property type="entry name" value="GNAT_dom"/>
</dbReference>
<dbReference type="RefSeq" id="WP_309038740.1">
    <property type="nucleotide sequence ID" value="NZ_JAVIFY010000004.1"/>
</dbReference>
<dbReference type="SUPFAM" id="SSF55729">
    <property type="entry name" value="Acyl-CoA N-acyltransferases (Nat)"/>
    <property type="match status" value="1"/>
</dbReference>
<sequence length="143" mass="16002">MEVMLGNSPELIAQAHAIRHQVFVVEQNIPQQLDLDGLDTEAVHVVVTDAGSLVATARLLQRDKSCAVMARIAVLKQYRGAGVAKRVINALLSHATKIGLTVIEIHAHAYLRDYYQHFGFHYVKDVEVVGEHQLIEMHYCLNH</sequence>
<dbReference type="Pfam" id="PF13673">
    <property type="entry name" value="Acetyltransf_10"/>
    <property type="match status" value="1"/>
</dbReference>
<dbReference type="PROSITE" id="PS51186">
    <property type="entry name" value="GNAT"/>
    <property type="match status" value="1"/>
</dbReference>
<reference evidence="2 3" key="1">
    <citation type="submission" date="2023-08" db="EMBL/GenBank/DDBJ databases">
        <title>Pseudoalteromonas haloplanktis LL1 genome.</title>
        <authorList>
            <person name="Wu S."/>
        </authorList>
    </citation>
    <scope>NUCLEOTIDE SEQUENCE [LARGE SCALE GENOMIC DNA]</scope>
    <source>
        <strain evidence="2 3">LL1</strain>
    </source>
</reference>
<dbReference type="PANTHER" id="PTHR13355">
    <property type="entry name" value="GLUCOSAMINE 6-PHOSPHATE N-ACETYLTRANSFERASE"/>
    <property type="match status" value="1"/>
</dbReference>
<keyword evidence="2" id="KW-0012">Acyltransferase</keyword>
<organism evidence="2 3">
    <name type="scientific">Pseudoalteromonas haloplanktis</name>
    <name type="common">Alteromonas haloplanktis</name>
    <dbReference type="NCBI Taxonomy" id="228"/>
    <lineage>
        <taxon>Bacteria</taxon>
        <taxon>Pseudomonadati</taxon>
        <taxon>Pseudomonadota</taxon>
        <taxon>Gammaproteobacteria</taxon>
        <taxon>Alteromonadales</taxon>
        <taxon>Pseudoalteromonadaceae</taxon>
        <taxon>Pseudoalteromonas</taxon>
    </lineage>
</organism>
<evidence type="ECO:0000313" key="3">
    <source>
        <dbReference type="Proteomes" id="UP001226574"/>
    </source>
</evidence>
<dbReference type="InterPro" id="IPR039143">
    <property type="entry name" value="GNPNAT1-like"/>
</dbReference>
<comment type="caution">
    <text evidence="2">The sequence shown here is derived from an EMBL/GenBank/DDBJ whole genome shotgun (WGS) entry which is preliminary data.</text>
</comment>